<dbReference type="PANTHER" id="PTHR34039:SF1">
    <property type="entry name" value="UPF0102 PROTEIN YRAN"/>
    <property type="match status" value="1"/>
</dbReference>
<protein>
    <recommendedName>
        <fullName evidence="2">UPF0102 protein C8D98_0670</fullName>
    </recommendedName>
</protein>
<comment type="similarity">
    <text evidence="1 2">Belongs to the UPF0102 family.</text>
</comment>
<dbReference type="HAMAP" id="MF_00048">
    <property type="entry name" value="UPF0102"/>
    <property type="match status" value="1"/>
</dbReference>
<dbReference type="InterPro" id="IPR003509">
    <property type="entry name" value="UPF0102_YraN-like"/>
</dbReference>
<dbReference type="CDD" id="cd20736">
    <property type="entry name" value="PoNe_Nuclease"/>
    <property type="match status" value="1"/>
</dbReference>
<dbReference type="SUPFAM" id="SSF52980">
    <property type="entry name" value="Restriction endonuclease-like"/>
    <property type="match status" value="1"/>
</dbReference>
<keyword evidence="3" id="KW-0540">Nuclease</keyword>
<dbReference type="PANTHER" id="PTHR34039">
    <property type="entry name" value="UPF0102 PROTEIN YRAN"/>
    <property type="match status" value="1"/>
</dbReference>
<reference evidence="3 4" key="1">
    <citation type="submission" date="2019-03" db="EMBL/GenBank/DDBJ databases">
        <title>Genomic Encyclopedia of Type Strains, Phase IV (KMG-IV): sequencing the most valuable type-strain genomes for metagenomic binning, comparative biology and taxonomic classification.</title>
        <authorList>
            <person name="Goeker M."/>
        </authorList>
    </citation>
    <scope>NUCLEOTIDE SEQUENCE [LARGE SCALE GENOMIC DNA]</scope>
    <source>
        <strain evidence="3 4">DSM 24984</strain>
    </source>
</reference>
<evidence type="ECO:0000313" key="3">
    <source>
        <dbReference type="EMBL" id="TCK62156.1"/>
    </source>
</evidence>
<sequence length="110" mass="11960">MLGLGGKGEKQAEKYLVSQGYEIVERNFRCKFGEIDIIARKGGVLVFVEVKTRSGSGFGMGFESVTQKKQEKLLLTAQAYMAGRPPTAARFDVVSIDSGKITHIQNAFGA</sequence>
<dbReference type="GO" id="GO:0003676">
    <property type="term" value="F:nucleic acid binding"/>
    <property type="evidence" value="ECO:0007669"/>
    <property type="project" value="InterPro"/>
</dbReference>
<organism evidence="3 4">
    <name type="scientific">Seleniivibrio woodruffii</name>
    <dbReference type="NCBI Taxonomy" id="1078050"/>
    <lineage>
        <taxon>Bacteria</taxon>
        <taxon>Pseudomonadati</taxon>
        <taxon>Deferribacterota</taxon>
        <taxon>Deferribacteres</taxon>
        <taxon>Deferribacterales</taxon>
        <taxon>Geovibrionaceae</taxon>
        <taxon>Seleniivibrio</taxon>
    </lineage>
</organism>
<dbReference type="GO" id="GO:0004519">
    <property type="term" value="F:endonuclease activity"/>
    <property type="evidence" value="ECO:0007669"/>
    <property type="project" value="UniProtKB-KW"/>
</dbReference>
<evidence type="ECO:0000313" key="4">
    <source>
        <dbReference type="Proteomes" id="UP000294614"/>
    </source>
</evidence>
<dbReference type="NCBIfam" id="TIGR00252">
    <property type="entry name" value="YraN family protein"/>
    <property type="match status" value="1"/>
</dbReference>
<dbReference type="NCBIfam" id="NF009150">
    <property type="entry name" value="PRK12497.1-3"/>
    <property type="match status" value="1"/>
</dbReference>
<dbReference type="OrthoDB" id="9802516at2"/>
<dbReference type="Gene3D" id="3.40.1350.10">
    <property type="match status" value="1"/>
</dbReference>
<keyword evidence="4" id="KW-1185">Reference proteome</keyword>
<dbReference type="NCBIfam" id="NF009154">
    <property type="entry name" value="PRK12497.3-3"/>
    <property type="match status" value="1"/>
</dbReference>
<comment type="caution">
    <text evidence="3">The sequence shown here is derived from an EMBL/GenBank/DDBJ whole genome shotgun (WGS) entry which is preliminary data.</text>
</comment>
<dbReference type="EMBL" id="SMGG01000003">
    <property type="protein sequence ID" value="TCK62156.1"/>
    <property type="molecule type" value="Genomic_DNA"/>
</dbReference>
<evidence type="ECO:0000256" key="1">
    <source>
        <dbReference type="ARBA" id="ARBA00006738"/>
    </source>
</evidence>
<dbReference type="Proteomes" id="UP000294614">
    <property type="component" value="Unassembled WGS sequence"/>
</dbReference>
<evidence type="ECO:0000256" key="2">
    <source>
        <dbReference type="HAMAP-Rule" id="MF_00048"/>
    </source>
</evidence>
<gene>
    <name evidence="3" type="ORF">C8D98_0670</name>
</gene>
<keyword evidence="3" id="KW-0378">Hydrolase</keyword>
<dbReference type="Pfam" id="PF02021">
    <property type="entry name" value="UPF0102"/>
    <property type="match status" value="1"/>
</dbReference>
<dbReference type="AlphaFoldDB" id="A0A4R1KC83"/>
<dbReference type="InterPro" id="IPR011856">
    <property type="entry name" value="tRNA_endonuc-like_dom_sf"/>
</dbReference>
<accession>A0A4R1KC83</accession>
<proteinExistence type="inferred from homology"/>
<keyword evidence="3" id="KW-0255">Endonuclease</keyword>
<name>A0A4R1KC83_9BACT</name>
<dbReference type="RefSeq" id="WP_132872001.1">
    <property type="nucleotide sequence ID" value="NZ_JAJUHT010000018.1"/>
</dbReference>
<dbReference type="InterPro" id="IPR011335">
    <property type="entry name" value="Restrct_endonuc-II-like"/>
</dbReference>